<evidence type="ECO:0000313" key="3">
    <source>
        <dbReference type="Proteomes" id="UP000219439"/>
    </source>
</evidence>
<dbReference type="RefSeq" id="WP_097151800.1">
    <property type="nucleotide sequence ID" value="NZ_OBEL01000001.1"/>
</dbReference>
<name>A0A285NCF9_9HYPH</name>
<protein>
    <recommendedName>
        <fullName evidence="4">DUF4350 domain-containing protein</fullName>
    </recommendedName>
</protein>
<keyword evidence="1" id="KW-1133">Transmembrane helix</keyword>
<keyword evidence="1" id="KW-0472">Membrane</keyword>
<feature type="transmembrane region" description="Helical" evidence="1">
    <location>
        <begin position="298"/>
        <end position="319"/>
    </location>
</feature>
<keyword evidence="3" id="KW-1185">Reference proteome</keyword>
<sequence>MQEAAPNSFKQMRVETLAIMGVVVAAIVILFIVLSGRQAALRASNVGFDGLQVWLTANKMSAQSFTGGWQLEPDTIGLLVVPVFDSRFDQKRVAPKTKEEFLQQQDEYDLRFSPLSKKRSSVPTMVVLPKWRSGVRLADVAHPELLIENGRISDMLQRLLPDKQAALVPPTDAFTHIDYHGAEGQRLTATLYAAQLFASKYCNPVIGTQKAMILAECLFEAGKSDGVDATGKFLILSDPDLLNNHGLKLGDNAFIARHFLKSRVGDNRVVIDYSESNWIKSTANIPKRERSWEDLLRFFEPPLLFLWLSSAFLFVLLTWRGAVRFGPAKVVAFNDGSKQSTMIAAFSKIMRISGQDGAMASEYATARISAVASSLFGPAQARIMAREDNFVTYVRKRDSKLADRLSTALKKIHRLPSHASSEAAMKQIDELEQVLESIAHGS</sequence>
<reference evidence="2 3" key="1">
    <citation type="submission" date="2017-09" db="EMBL/GenBank/DDBJ databases">
        <authorList>
            <person name="Ehlers B."/>
            <person name="Leendertz F.H."/>
        </authorList>
    </citation>
    <scope>NUCLEOTIDE SEQUENCE [LARGE SCALE GENOMIC DNA]</scope>
    <source>
        <strain evidence="2 3">DSM 18289</strain>
    </source>
</reference>
<dbReference type="AlphaFoldDB" id="A0A285NCF9"/>
<evidence type="ECO:0008006" key="4">
    <source>
        <dbReference type="Google" id="ProtNLM"/>
    </source>
</evidence>
<dbReference type="Proteomes" id="UP000219439">
    <property type="component" value="Unassembled WGS sequence"/>
</dbReference>
<gene>
    <name evidence="2" type="ORF">SAMN06265368_0481</name>
</gene>
<feature type="transmembrane region" description="Helical" evidence="1">
    <location>
        <begin position="16"/>
        <end position="34"/>
    </location>
</feature>
<organism evidence="2 3">
    <name type="scientific">Cohaesibacter gelatinilyticus</name>
    <dbReference type="NCBI Taxonomy" id="372072"/>
    <lineage>
        <taxon>Bacteria</taxon>
        <taxon>Pseudomonadati</taxon>
        <taxon>Pseudomonadota</taxon>
        <taxon>Alphaproteobacteria</taxon>
        <taxon>Hyphomicrobiales</taxon>
        <taxon>Cohaesibacteraceae</taxon>
    </lineage>
</organism>
<proteinExistence type="predicted"/>
<accession>A0A285NCF9</accession>
<dbReference type="EMBL" id="OBEL01000001">
    <property type="protein sequence ID" value="SNZ06617.1"/>
    <property type="molecule type" value="Genomic_DNA"/>
</dbReference>
<dbReference type="OrthoDB" id="7198805at2"/>
<keyword evidence="1" id="KW-0812">Transmembrane</keyword>
<evidence type="ECO:0000256" key="1">
    <source>
        <dbReference type="SAM" id="Phobius"/>
    </source>
</evidence>
<evidence type="ECO:0000313" key="2">
    <source>
        <dbReference type="EMBL" id="SNZ06617.1"/>
    </source>
</evidence>